<reference evidence="1 2" key="1">
    <citation type="submission" date="2021-06" db="EMBL/GenBank/DDBJ databases">
        <authorList>
            <person name="Palmer J.M."/>
        </authorList>
    </citation>
    <scope>NUCLEOTIDE SEQUENCE [LARGE SCALE GENOMIC DNA]</scope>
    <source>
        <strain evidence="1 2">GA_2019</strain>
        <tissue evidence="1">Muscle</tissue>
    </source>
</reference>
<keyword evidence="2" id="KW-1185">Reference proteome</keyword>
<evidence type="ECO:0000313" key="1">
    <source>
        <dbReference type="EMBL" id="MEQ2170617.1"/>
    </source>
</evidence>
<evidence type="ECO:0000313" key="2">
    <source>
        <dbReference type="Proteomes" id="UP001476798"/>
    </source>
</evidence>
<protein>
    <submittedName>
        <fullName evidence="1">Uncharacterized protein</fullName>
    </submittedName>
</protein>
<proteinExistence type="predicted"/>
<comment type="caution">
    <text evidence="1">The sequence shown here is derived from an EMBL/GenBank/DDBJ whole genome shotgun (WGS) entry which is preliminary data.</text>
</comment>
<organism evidence="1 2">
    <name type="scientific">Goodea atripinnis</name>
    <dbReference type="NCBI Taxonomy" id="208336"/>
    <lineage>
        <taxon>Eukaryota</taxon>
        <taxon>Metazoa</taxon>
        <taxon>Chordata</taxon>
        <taxon>Craniata</taxon>
        <taxon>Vertebrata</taxon>
        <taxon>Euteleostomi</taxon>
        <taxon>Actinopterygii</taxon>
        <taxon>Neopterygii</taxon>
        <taxon>Teleostei</taxon>
        <taxon>Neoteleostei</taxon>
        <taxon>Acanthomorphata</taxon>
        <taxon>Ovalentaria</taxon>
        <taxon>Atherinomorphae</taxon>
        <taxon>Cyprinodontiformes</taxon>
        <taxon>Goodeidae</taxon>
        <taxon>Goodea</taxon>
    </lineage>
</organism>
<gene>
    <name evidence="1" type="ORF">GOODEAATRI_002175</name>
</gene>
<sequence>VQPRPQEHSSSWQVSIDLPAGLWLLGQLGAPSPLLSLSWGPRAWLLDRDRLGPKGTMVGPRVCAQFGLVILVGVSSGPLGACR</sequence>
<dbReference type="EMBL" id="JAHRIO010040055">
    <property type="protein sequence ID" value="MEQ2170617.1"/>
    <property type="molecule type" value="Genomic_DNA"/>
</dbReference>
<name>A0ABV0NGX0_9TELE</name>
<accession>A0ABV0NGX0</accession>
<feature type="non-terminal residue" evidence="1">
    <location>
        <position position="1"/>
    </location>
</feature>
<dbReference type="Proteomes" id="UP001476798">
    <property type="component" value="Unassembled WGS sequence"/>
</dbReference>